<feature type="chain" id="PRO_5041716127" evidence="1">
    <location>
        <begin position="24"/>
        <end position="588"/>
    </location>
</feature>
<sequence length="588" mass="65217">MKTSIGLSLKLSLSALLLAQAQAATLSGTVTSEGKPLAGVMVTAIDAKQERRDTVYTDEQGRYALTVDFSGKVNLRARAPYYKDESLALDLPAGPAELKQVFTLARHGVAAELSASLSASAQLTKLPWQSVDSRSAFISQCNYCHQMGNELTRAPKDPKAWAETVKRMEGYFGMLTPREAKDITKVLAQGFDGKPVAAVQTHLFHAGLTKAKVKEWVVGDGMSFIHDADVGEDERLYGVDEGHDVIWELDRASGKVSEHKLPDVDLPKGGVFAGVQLPIGVFTGKHGPHSMAQAKDGRFWFTNALSSSLGSFDPVTKAIKLYEMGRTHLYPHTVRIDKEGIVWFTIVASNEVGRFDPKTEKFTILSLPHNGFWRGVSDIFFPYVLKIAAWFPEKNLQMGVSHHRWANQGREAFAFPYGIDVNPVDGSIWYAKLYAHKIGRIDPKTLQVQEFDTPLKGPRRLRFDASGNLWIPAFDESGVMKFDTRSKTFETFKLPLLAHNEYEVPYALAVHPKTQEVWITSNMSDRIFRFDPKAKQFASYPMPTRVTWLRDLVFAKDGGICSSSSNLPAYGIEGGRASFICLYPDAGN</sequence>
<organism evidence="2 3">
    <name type="scientific">Paucibacter sediminis</name>
    <dbReference type="NCBI Taxonomy" id="3019553"/>
    <lineage>
        <taxon>Bacteria</taxon>
        <taxon>Pseudomonadati</taxon>
        <taxon>Pseudomonadota</taxon>
        <taxon>Betaproteobacteria</taxon>
        <taxon>Burkholderiales</taxon>
        <taxon>Sphaerotilaceae</taxon>
        <taxon>Roseateles</taxon>
    </lineage>
</organism>
<dbReference type="Gene3D" id="2.130.10.10">
    <property type="entry name" value="YVTN repeat-like/Quinoprotein amine dehydrogenase"/>
    <property type="match status" value="2"/>
</dbReference>
<name>A0AA95SKX4_9BURK</name>
<reference evidence="2" key="1">
    <citation type="submission" date="2023-01" db="EMBL/GenBank/DDBJ databases">
        <title>Whole genome sequence of Paucibacter sp. S2-9 isolated from pond sediment.</title>
        <authorList>
            <person name="Jung J.Y."/>
        </authorList>
    </citation>
    <scope>NUCLEOTIDE SEQUENCE</scope>
    <source>
        <strain evidence="2">S2-9</strain>
    </source>
</reference>
<evidence type="ECO:0000256" key="1">
    <source>
        <dbReference type="SAM" id="SignalP"/>
    </source>
</evidence>
<dbReference type="PANTHER" id="PTHR40274:SF3">
    <property type="entry name" value="VIRGINIAMYCIN B LYASE"/>
    <property type="match status" value="1"/>
</dbReference>
<dbReference type="Proteomes" id="UP001177769">
    <property type="component" value="Chromosome"/>
</dbReference>
<dbReference type="SUPFAM" id="SSF49464">
    <property type="entry name" value="Carboxypeptidase regulatory domain-like"/>
    <property type="match status" value="1"/>
</dbReference>
<dbReference type="InterPro" id="IPR015943">
    <property type="entry name" value="WD40/YVTN_repeat-like_dom_sf"/>
</dbReference>
<dbReference type="InterPro" id="IPR051344">
    <property type="entry name" value="Vgb"/>
</dbReference>
<dbReference type="Gene3D" id="1.10.760.10">
    <property type="entry name" value="Cytochrome c-like domain"/>
    <property type="match status" value="1"/>
</dbReference>
<dbReference type="GO" id="GO:0020037">
    <property type="term" value="F:heme binding"/>
    <property type="evidence" value="ECO:0007669"/>
    <property type="project" value="InterPro"/>
</dbReference>
<keyword evidence="2" id="KW-0645">Protease</keyword>
<evidence type="ECO:0000313" key="2">
    <source>
        <dbReference type="EMBL" id="WIT11573.1"/>
    </source>
</evidence>
<dbReference type="EMBL" id="CP116346">
    <property type="protein sequence ID" value="WIT11573.1"/>
    <property type="molecule type" value="Genomic_DNA"/>
</dbReference>
<keyword evidence="2" id="KW-0378">Hydrolase</keyword>
<dbReference type="AlphaFoldDB" id="A0AA95SKX4"/>
<dbReference type="Gene3D" id="2.60.40.1120">
    <property type="entry name" value="Carboxypeptidase-like, regulatory domain"/>
    <property type="match status" value="1"/>
</dbReference>
<dbReference type="Pfam" id="PF13620">
    <property type="entry name" value="CarboxypepD_reg"/>
    <property type="match status" value="1"/>
</dbReference>
<keyword evidence="2" id="KW-0121">Carboxypeptidase</keyword>
<feature type="signal peptide" evidence="1">
    <location>
        <begin position="1"/>
        <end position="23"/>
    </location>
</feature>
<dbReference type="GO" id="GO:0004180">
    <property type="term" value="F:carboxypeptidase activity"/>
    <property type="evidence" value="ECO:0007669"/>
    <property type="project" value="UniProtKB-KW"/>
</dbReference>
<keyword evidence="1" id="KW-0732">Signal</keyword>
<gene>
    <name evidence="2" type="ORF">PFX98_22210</name>
</gene>
<dbReference type="SUPFAM" id="SSF63829">
    <property type="entry name" value="Calcium-dependent phosphotriesterase"/>
    <property type="match status" value="1"/>
</dbReference>
<dbReference type="InterPro" id="IPR008969">
    <property type="entry name" value="CarboxyPept-like_regulatory"/>
</dbReference>
<accession>A0AA95SKX4</accession>
<dbReference type="GO" id="GO:0009055">
    <property type="term" value="F:electron transfer activity"/>
    <property type="evidence" value="ECO:0007669"/>
    <property type="project" value="InterPro"/>
</dbReference>
<protein>
    <submittedName>
        <fullName evidence="2">Carboxypeptidase regulatory-like domain-containing protein</fullName>
    </submittedName>
</protein>
<dbReference type="InterPro" id="IPR036909">
    <property type="entry name" value="Cyt_c-like_dom_sf"/>
</dbReference>
<evidence type="ECO:0000313" key="3">
    <source>
        <dbReference type="Proteomes" id="UP001177769"/>
    </source>
</evidence>
<proteinExistence type="predicted"/>
<dbReference type="PANTHER" id="PTHR40274">
    <property type="entry name" value="VIRGINIAMYCIN B LYASE"/>
    <property type="match status" value="1"/>
</dbReference>
<keyword evidence="3" id="KW-1185">Reference proteome</keyword>
<dbReference type="KEGG" id="pais:PFX98_22210"/>